<evidence type="ECO:0000313" key="5">
    <source>
        <dbReference type="Proteomes" id="UP000566819"/>
    </source>
</evidence>
<proteinExistence type="predicted"/>
<keyword evidence="5" id="KW-1185">Reference proteome</keyword>
<protein>
    <submittedName>
        <fullName evidence="4">Uncharacterized protein</fullName>
    </submittedName>
</protein>
<evidence type="ECO:0000313" key="4">
    <source>
        <dbReference type="EMBL" id="KAF4635069.1"/>
    </source>
</evidence>
<name>A0A8H4W8S8_9HELO</name>
<accession>A0A8H4W8S8</accession>
<dbReference type="SMART" id="SM00248">
    <property type="entry name" value="ANK"/>
    <property type="match status" value="4"/>
</dbReference>
<dbReference type="SUPFAM" id="SSF48403">
    <property type="entry name" value="Ankyrin repeat"/>
    <property type="match status" value="1"/>
</dbReference>
<dbReference type="InterPro" id="IPR036770">
    <property type="entry name" value="Ankyrin_rpt-contain_sf"/>
</dbReference>
<keyword evidence="1" id="KW-0677">Repeat</keyword>
<dbReference type="AlphaFoldDB" id="A0A8H4W8S8"/>
<keyword evidence="2 3" id="KW-0040">ANK repeat</keyword>
<sequence length="325" mass="35240">MDSTGKIPDGLGIFVVSQSRGDEKAETGRQSIWCDLDNYIMTNVAAARQIYDKKVRQDTAIYIPLTNQNKPVPSFKPGFDELCGCISVVIVSKTGFYAANFYEASMADSNADNTVKKLTGGGQGFGKQFPGVKISPENYTALNIDNSVFNADNIAKGEARTDADKLNTVSGRILFEFYSEGGKSQMRLCLPLMTTALNLDFSMMKLLLDRGADIEAPANRSGLALVCLAWYRNLEAVPFLLDHGANIKSCNNVSFNAVQEAAFHGYNEILVLLLDSGAHMTSCTNNGYSALSLAVWGGIDVLQLLLDRGADINAVNEDHATPLHD</sequence>
<dbReference type="Pfam" id="PF12796">
    <property type="entry name" value="Ank_2"/>
    <property type="match status" value="1"/>
</dbReference>
<comment type="caution">
    <text evidence="4">The sequence shown here is derived from an EMBL/GenBank/DDBJ whole genome shotgun (WGS) entry which is preliminary data.</text>
</comment>
<evidence type="ECO:0000256" key="3">
    <source>
        <dbReference type="PROSITE-ProRule" id="PRU00023"/>
    </source>
</evidence>
<dbReference type="PANTHER" id="PTHR24198">
    <property type="entry name" value="ANKYRIN REPEAT AND PROTEIN KINASE DOMAIN-CONTAINING PROTEIN"/>
    <property type="match status" value="1"/>
</dbReference>
<reference evidence="4 5" key="1">
    <citation type="submission" date="2020-03" db="EMBL/GenBank/DDBJ databases">
        <title>Draft Genome Sequence of Cudoniella acicularis.</title>
        <authorList>
            <person name="Buettner E."/>
            <person name="Kellner H."/>
        </authorList>
    </citation>
    <scope>NUCLEOTIDE SEQUENCE [LARGE SCALE GENOMIC DNA]</scope>
    <source>
        <strain evidence="4 5">DSM 108380</strain>
    </source>
</reference>
<evidence type="ECO:0000256" key="2">
    <source>
        <dbReference type="ARBA" id="ARBA00023043"/>
    </source>
</evidence>
<evidence type="ECO:0000256" key="1">
    <source>
        <dbReference type="ARBA" id="ARBA00022737"/>
    </source>
</evidence>
<dbReference type="PANTHER" id="PTHR24198:SF165">
    <property type="entry name" value="ANKYRIN REPEAT-CONTAINING PROTEIN-RELATED"/>
    <property type="match status" value="1"/>
</dbReference>
<dbReference type="PROSITE" id="PS50088">
    <property type="entry name" value="ANK_REPEAT"/>
    <property type="match status" value="1"/>
</dbReference>
<dbReference type="InterPro" id="IPR002110">
    <property type="entry name" value="Ankyrin_rpt"/>
</dbReference>
<dbReference type="OrthoDB" id="3552069at2759"/>
<dbReference type="Proteomes" id="UP000566819">
    <property type="component" value="Unassembled WGS sequence"/>
</dbReference>
<organism evidence="4 5">
    <name type="scientific">Cudoniella acicularis</name>
    <dbReference type="NCBI Taxonomy" id="354080"/>
    <lineage>
        <taxon>Eukaryota</taxon>
        <taxon>Fungi</taxon>
        <taxon>Dikarya</taxon>
        <taxon>Ascomycota</taxon>
        <taxon>Pezizomycotina</taxon>
        <taxon>Leotiomycetes</taxon>
        <taxon>Helotiales</taxon>
        <taxon>Tricladiaceae</taxon>
        <taxon>Cudoniella</taxon>
    </lineage>
</organism>
<dbReference type="EMBL" id="JAAMPI010000143">
    <property type="protein sequence ID" value="KAF4635069.1"/>
    <property type="molecule type" value="Genomic_DNA"/>
</dbReference>
<gene>
    <name evidence="4" type="ORF">G7Y89_g3038</name>
</gene>
<feature type="repeat" description="ANK" evidence="3">
    <location>
        <begin position="286"/>
        <end position="317"/>
    </location>
</feature>
<dbReference type="Gene3D" id="1.25.40.20">
    <property type="entry name" value="Ankyrin repeat-containing domain"/>
    <property type="match status" value="1"/>
</dbReference>